<evidence type="ECO:0000259" key="2">
    <source>
        <dbReference type="PROSITE" id="PS51462"/>
    </source>
</evidence>
<reference evidence="3 4" key="1">
    <citation type="submission" date="2018-07" db="EMBL/GenBank/DDBJ databases">
        <title>Halioglobus sp. genome submission.</title>
        <authorList>
            <person name="Ye M.-Q."/>
            <person name="Du Z.-J."/>
        </authorList>
    </citation>
    <scope>NUCLEOTIDE SEQUENCE [LARGE SCALE GENOMIC DNA]</scope>
    <source>
        <strain evidence="3 4">U0301</strain>
    </source>
</reference>
<dbReference type="PRINTS" id="PR00502">
    <property type="entry name" value="NUDIXFAMILY"/>
</dbReference>
<comment type="caution">
    <text evidence="3">The sequence shown here is derived from an EMBL/GenBank/DDBJ whole genome shotgun (WGS) entry which is preliminary data.</text>
</comment>
<dbReference type="PANTHER" id="PTHR43736:SF1">
    <property type="entry name" value="DIHYDRONEOPTERIN TRIPHOSPHATE DIPHOSPHATASE"/>
    <property type="match status" value="1"/>
</dbReference>
<feature type="domain" description="Nudix hydrolase" evidence="2">
    <location>
        <begin position="7"/>
        <end position="135"/>
    </location>
</feature>
<dbReference type="AlphaFoldDB" id="A0A3L7DW37"/>
<proteinExistence type="predicted"/>
<dbReference type="InterPro" id="IPR000086">
    <property type="entry name" value="NUDIX_hydrolase_dom"/>
</dbReference>
<dbReference type="Pfam" id="PF00293">
    <property type="entry name" value="NUDIX"/>
    <property type="match status" value="1"/>
</dbReference>
<evidence type="ECO:0000313" key="4">
    <source>
        <dbReference type="Proteomes" id="UP000265509"/>
    </source>
</evidence>
<dbReference type="Proteomes" id="UP000265509">
    <property type="component" value="Unassembled WGS sequence"/>
</dbReference>
<keyword evidence="4" id="KW-1185">Reference proteome</keyword>
<dbReference type="InterPro" id="IPR015797">
    <property type="entry name" value="NUDIX_hydrolase-like_dom_sf"/>
</dbReference>
<gene>
    <name evidence="3" type="ORF">DWB85_19135</name>
</gene>
<dbReference type="PROSITE" id="PS51462">
    <property type="entry name" value="NUDIX"/>
    <property type="match status" value="1"/>
</dbReference>
<dbReference type="InterPro" id="IPR020476">
    <property type="entry name" value="Nudix_hydrolase"/>
</dbReference>
<dbReference type="EMBL" id="QRAN01000046">
    <property type="protein sequence ID" value="RLQ20161.1"/>
    <property type="molecule type" value="Genomic_DNA"/>
</dbReference>
<dbReference type="Gene3D" id="3.90.79.10">
    <property type="entry name" value="Nucleoside Triphosphate Pyrophosphohydrolase"/>
    <property type="match status" value="1"/>
</dbReference>
<name>A0A3L7DW37_9GAMM</name>
<protein>
    <submittedName>
        <fullName evidence="3">NUDIX domain-containing protein</fullName>
    </submittedName>
</protein>
<dbReference type="RefSeq" id="WP_117957670.1">
    <property type="nucleotide sequence ID" value="NZ_QRAN01000046.1"/>
</dbReference>
<organism evidence="3 4">
    <name type="scientific">Seongchinamella sediminis</name>
    <dbReference type="NCBI Taxonomy" id="2283635"/>
    <lineage>
        <taxon>Bacteria</taxon>
        <taxon>Pseudomonadati</taxon>
        <taxon>Pseudomonadota</taxon>
        <taxon>Gammaproteobacteria</taxon>
        <taxon>Cellvibrionales</taxon>
        <taxon>Halieaceae</taxon>
        <taxon>Seongchinamella</taxon>
    </lineage>
</organism>
<keyword evidence="1" id="KW-0378">Hydrolase</keyword>
<dbReference type="PANTHER" id="PTHR43736">
    <property type="entry name" value="ADP-RIBOSE PYROPHOSPHATASE"/>
    <property type="match status" value="1"/>
</dbReference>
<evidence type="ECO:0000256" key="1">
    <source>
        <dbReference type="ARBA" id="ARBA00022801"/>
    </source>
</evidence>
<dbReference type="OrthoDB" id="542521at2"/>
<dbReference type="CDD" id="cd02883">
    <property type="entry name" value="NUDIX_Hydrolase"/>
    <property type="match status" value="1"/>
</dbReference>
<accession>A0A3L7DW37</accession>
<evidence type="ECO:0000313" key="3">
    <source>
        <dbReference type="EMBL" id="RLQ20161.1"/>
    </source>
</evidence>
<dbReference type="GO" id="GO:0016787">
    <property type="term" value="F:hydrolase activity"/>
    <property type="evidence" value="ECO:0007669"/>
    <property type="project" value="UniProtKB-KW"/>
</dbReference>
<sequence length="144" mass="16490">MNSVSAKSYKTARCILHSEDKFLLAVHHHAKAPSTGKWGLPGGHTESGEQLENTVRRELTEELKIQVGCLHAVGDYPHNDRWHRIYGAEYHGQIQSFDQKELQEIGWHSLERVFELRECNQLHAGWEYAAICAYVKILNPVELT</sequence>
<dbReference type="SUPFAM" id="SSF55811">
    <property type="entry name" value="Nudix"/>
    <property type="match status" value="1"/>
</dbReference>